<dbReference type="InterPro" id="IPR052775">
    <property type="entry name" value="IUN_hydrolase"/>
</dbReference>
<comment type="caution">
    <text evidence="4">The sequence shown here is derived from an EMBL/GenBank/DDBJ whole genome shotgun (WGS) entry which is preliminary data.</text>
</comment>
<dbReference type="Proteomes" id="UP000653454">
    <property type="component" value="Unassembled WGS sequence"/>
</dbReference>
<dbReference type="GO" id="GO:0016799">
    <property type="term" value="F:hydrolase activity, hydrolyzing N-glycosyl compounds"/>
    <property type="evidence" value="ECO:0007669"/>
    <property type="project" value="InterPro"/>
</dbReference>
<evidence type="ECO:0000259" key="3">
    <source>
        <dbReference type="Pfam" id="PF01156"/>
    </source>
</evidence>
<evidence type="ECO:0000313" key="4">
    <source>
        <dbReference type="EMBL" id="CAG9110977.1"/>
    </source>
</evidence>
<sequence length="339" mass="37477">MNSNIICFRSNVFILFLSLLFLVNGSNFKCKNGHLKLVIDHDAGADDAMAIFIAALYEQRCQCRGPKLVAITTTHGNVDEPQAYNNTQRILGVLGRNVPIYRGANDSILINQPSDHFFGMDGLGDTEYGVHYEAILAQPQVAANALIELSNKYKDELVVVALGALTNIALAIRLDPFFIKRLAHLYVGAGNIQSPSEPRPEFNVKADVEAYHIVAGSSNPDLVTFIPLSQVPKVTKEWREDVFGSINSKPVEAMNAFERVVQTKNRPWGMLDPAAMALALGVPLEEVYDYSDNSVVVCGDGRGITTNVFGFKNESNIRILNTFDKDLYKTFLIDLFSEE</sequence>
<dbReference type="AlphaFoldDB" id="A0A8S4E750"/>
<accession>A0A8S4E750</accession>
<organism evidence="4 5">
    <name type="scientific">Plutella xylostella</name>
    <name type="common">Diamondback moth</name>
    <name type="synonym">Plutella maculipennis</name>
    <dbReference type="NCBI Taxonomy" id="51655"/>
    <lineage>
        <taxon>Eukaryota</taxon>
        <taxon>Metazoa</taxon>
        <taxon>Ecdysozoa</taxon>
        <taxon>Arthropoda</taxon>
        <taxon>Hexapoda</taxon>
        <taxon>Insecta</taxon>
        <taxon>Pterygota</taxon>
        <taxon>Neoptera</taxon>
        <taxon>Endopterygota</taxon>
        <taxon>Lepidoptera</taxon>
        <taxon>Glossata</taxon>
        <taxon>Ditrysia</taxon>
        <taxon>Yponomeutoidea</taxon>
        <taxon>Plutellidae</taxon>
        <taxon>Plutella</taxon>
    </lineage>
</organism>
<comment type="similarity">
    <text evidence="1">Belongs to the IUNH family.</text>
</comment>
<evidence type="ECO:0000256" key="1">
    <source>
        <dbReference type="ARBA" id="ARBA00009176"/>
    </source>
</evidence>
<dbReference type="PANTHER" id="PTHR46190">
    <property type="entry name" value="SI:CH211-201H21.5-RELATED"/>
    <property type="match status" value="1"/>
</dbReference>
<evidence type="ECO:0000313" key="5">
    <source>
        <dbReference type="Proteomes" id="UP000653454"/>
    </source>
</evidence>
<feature type="chain" id="PRO_5035814568" evidence="2">
    <location>
        <begin position="26"/>
        <end position="339"/>
    </location>
</feature>
<keyword evidence="5" id="KW-1185">Reference proteome</keyword>
<proteinExistence type="inferred from homology"/>
<reference evidence="4" key="1">
    <citation type="submission" date="2020-11" db="EMBL/GenBank/DDBJ databases">
        <authorList>
            <person name="Whiteford S."/>
        </authorList>
    </citation>
    <scope>NUCLEOTIDE SEQUENCE</scope>
</reference>
<dbReference type="PANTHER" id="PTHR46190:SF1">
    <property type="entry name" value="SI:CH211-201H21.5"/>
    <property type="match status" value="1"/>
</dbReference>
<gene>
    <name evidence="4" type="ORF">PLXY2_LOCUS4370</name>
</gene>
<name>A0A8S4E750_PLUXY</name>
<keyword evidence="2" id="KW-0732">Signal</keyword>
<dbReference type="EMBL" id="CAJHNJ030000012">
    <property type="protein sequence ID" value="CAG9110977.1"/>
    <property type="molecule type" value="Genomic_DNA"/>
</dbReference>
<dbReference type="Pfam" id="PF01156">
    <property type="entry name" value="IU_nuc_hydro"/>
    <property type="match status" value="1"/>
</dbReference>
<dbReference type="InterPro" id="IPR036452">
    <property type="entry name" value="Ribo_hydro-like"/>
</dbReference>
<protein>
    <submittedName>
        <fullName evidence="4">(diamondback moth) hypothetical protein</fullName>
    </submittedName>
</protein>
<dbReference type="SUPFAM" id="SSF53590">
    <property type="entry name" value="Nucleoside hydrolase"/>
    <property type="match status" value="1"/>
</dbReference>
<dbReference type="InterPro" id="IPR001910">
    <property type="entry name" value="Inosine/uridine_hydrolase_dom"/>
</dbReference>
<evidence type="ECO:0000256" key="2">
    <source>
        <dbReference type="SAM" id="SignalP"/>
    </source>
</evidence>
<feature type="signal peptide" evidence="2">
    <location>
        <begin position="1"/>
        <end position="25"/>
    </location>
</feature>
<dbReference type="Gene3D" id="3.90.245.10">
    <property type="entry name" value="Ribonucleoside hydrolase-like"/>
    <property type="match status" value="1"/>
</dbReference>
<feature type="domain" description="Inosine/uridine-preferring nucleoside hydrolase" evidence="3">
    <location>
        <begin position="37"/>
        <end position="328"/>
    </location>
</feature>